<protein>
    <submittedName>
        <fullName evidence="6">Transcriptional regulator, Crp/Fnr family</fullName>
    </submittedName>
</protein>
<evidence type="ECO:0000256" key="2">
    <source>
        <dbReference type="ARBA" id="ARBA00023125"/>
    </source>
</evidence>
<dbReference type="PANTHER" id="PTHR24567">
    <property type="entry name" value="CRP FAMILY TRANSCRIPTIONAL REGULATORY PROTEIN"/>
    <property type="match status" value="1"/>
</dbReference>
<dbReference type="InterPro" id="IPR000595">
    <property type="entry name" value="cNMP-bd_dom"/>
</dbReference>
<dbReference type="Pfam" id="PF13545">
    <property type="entry name" value="HTH_Crp_2"/>
    <property type="match status" value="1"/>
</dbReference>
<dbReference type="InterPro" id="IPR014710">
    <property type="entry name" value="RmlC-like_jellyroll"/>
</dbReference>
<dbReference type="InterPro" id="IPR012318">
    <property type="entry name" value="HTH_CRP"/>
</dbReference>
<feature type="domain" description="Cyclic nucleotide-binding" evidence="4">
    <location>
        <begin position="21"/>
        <end position="141"/>
    </location>
</feature>
<dbReference type="GO" id="GO:0005829">
    <property type="term" value="C:cytosol"/>
    <property type="evidence" value="ECO:0007669"/>
    <property type="project" value="TreeGrafter"/>
</dbReference>
<dbReference type="Gene3D" id="2.60.120.10">
    <property type="entry name" value="Jelly Rolls"/>
    <property type="match status" value="1"/>
</dbReference>
<keyword evidence="2" id="KW-0238">DNA-binding</keyword>
<dbReference type="HOGENOM" id="CLU_075053_4_0_9"/>
<dbReference type="CDD" id="cd00038">
    <property type="entry name" value="CAP_ED"/>
    <property type="match status" value="1"/>
</dbReference>
<evidence type="ECO:0000313" key="7">
    <source>
        <dbReference type="Proteomes" id="UP000245423"/>
    </source>
</evidence>
<evidence type="ECO:0000256" key="3">
    <source>
        <dbReference type="ARBA" id="ARBA00023163"/>
    </source>
</evidence>
<dbReference type="InterPro" id="IPR036388">
    <property type="entry name" value="WH-like_DNA-bd_sf"/>
</dbReference>
<dbReference type="Pfam" id="PF00027">
    <property type="entry name" value="cNMP_binding"/>
    <property type="match status" value="1"/>
</dbReference>
<dbReference type="InterPro" id="IPR018490">
    <property type="entry name" value="cNMP-bd_dom_sf"/>
</dbReference>
<evidence type="ECO:0000313" key="6">
    <source>
        <dbReference type="EMBL" id="SHD78267.1"/>
    </source>
</evidence>
<dbReference type="Gene3D" id="1.10.10.10">
    <property type="entry name" value="Winged helix-like DNA-binding domain superfamily/Winged helix DNA-binding domain"/>
    <property type="match status" value="1"/>
</dbReference>
<dbReference type="PANTHER" id="PTHR24567:SF28">
    <property type="entry name" value="LISTERIOLYSIN REGULATORY PROTEIN"/>
    <property type="match status" value="1"/>
</dbReference>
<dbReference type="Proteomes" id="UP000245423">
    <property type="component" value="Chromosome 1"/>
</dbReference>
<dbReference type="PROSITE" id="PS51063">
    <property type="entry name" value="HTH_CRP_2"/>
    <property type="match status" value="1"/>
</dbReference>
<dbReference type="SUPFAM" id="SSF46785">
    <property type="entry name" value="Winged helix' DNA-binding domain"/>
    <property type="match status" value="1"/>
</dbReference>
<name>M1YXW3_9FIRM</name>
<dbReference type="SMART" id="SM00419">
    <property type="entry name" value="HTH_CRP"/>
    <property type="match status" value="1"/>
</dbReference>
<keyword evidence="1" id="KW-0805">Transcription regulation</keyword>
<dbReference type="GO" id="GO:0003700">
    <property type="term" value="F:DNA-binding transcription factor activity"/>
    <property type="evidence" value="ECO:0007669"/>
    <property type="project" value="TreeGrafter"/>
</dbReference>
<dbReference type="SMART" id="SM00100">
    <property type="entry name" value="cNMP"/>
    <property type="match status" value="1"/>
</dbReference>
<dbReference type="PRINTS" id="PR00034">
    <property type="entry name" value="HTHCRP"/>
</dbReference>
<dbReference type="InterPro" id="IPR036390">
    <property type="entry name" value="WH_DNA-bd_sf"/>
</dbReference>
<keyword evidence="7" id="KW-1185">Reference proteome</keyword>
<proteinExistence type="predicted"/>
<feature type="domain" description="HTH crp-type" evidence="5">
    <location>
        <begin position="155"/>
        <end position="222"/>
    </location>
</feature>
<evidence type="ECO:0000259" key="5">
    <source>
        <dbReference type="PROSITE" id="PS51063"/>
    </source>
</evidence>
<reference evidence="6 7" key="1">
    <citation type="submission" date="2016-11" db="EMBL/GenBank/DDBJ databases">
        <authorList>
            <person name="Manzoor S."/>
        </authorList>
    </citation>
    <scope>NUCLEOTIDE SEQUENCE [LARGE SCALE GENOMIC DNA]</scope>
    <source>
        <strain evidence="6">Clostridium ultunense strain Esp</strain>
    </source>
</reference>
<dbReference type="PROSITE" id="PS50042">
    <property type="entry name" value="CNMP_BINDING_3"/>
    <property type="match status" value="1"/>
</dbReference>
<dbReference type="EMBL" id="LT669839">
    <property type="protein sequence ID" value="SHD78267.1"/>
    <property type="molecule type" value="Genomic_DNA"/>
</dbReference>
<accession>M1YXW3</accession>
<evidence type="ECO:0000256" key="1">
    <source>
        <dbReference type="ARBA" id="ARBA00023015"/>
    </source>
</evidence>
<keyword evidence="3" id="KW-0804">Transcription</keyword>
<organism evidence="6 7">
    <name type="scientific">[Clostridium] ultunense Esp</name>
    <dbReference type="NCBI Taxonomy" id="1288971"/>
    <lineage>
        <taxon>Bacteria</taxon>
        <taxon>Bacillati</taxon>
        <taxon>Bacillota</taxon>
        <taxon>Tissierellia</taxon>
        <taxon>Tissierellales</taxon>
        <taxon>Tepidimicrobiaceae</taxon>
        <taxon>Schnuerera</taxon>
    </lineage>
</organism>
<dbReference type="GO" id="GO:0003677">
    <property type="term" value="F:DNA binding"/>
    <property type="evidence" value="ECO:0007669"/>
    <property type="project" value="UniProtKB-KW"/>
</dbReference>
<gene>
    <name evidence="6" type="ORF">CUESP1_2938</name>
</gene>
<dbReference type="InterPro" id="IPR050397">
    <property type="entry name" value="Env_Response_Regulators"/>
</dbReference>
<sequence>MMSCSCGHDRTEKTCIEIVPIFNTLTYDEMMEVARITVARSYKKGEMVYMAGDRGEKLFVIHKGKVKISRLSHTGKEQVIRILGPGDFMGELSLFVHGPLTDNAEVLEDTTVCIIDGEKLKNLMAKYPTIAFKVLEELSSRLERAENLIEHLGVHDVETRIVEMLLDLANDEGEVVLNMSKRDLASHIGMSQETLSRKLSYFQDMGWIKLIGHRRIVILDEENLRSLI</sequence>
<evidence type="ECO:0000259" key="4">
    <source>
        <dbReference type="PROSITE" id="PS50042"/>
    </source>
</evidence>
<dbReference type="AlphaFoldDB" id="M1YXW3"/>
<dbReference type="CDD" id="cd00092">
    <property type="entry name" value="HTH_CRP"/>
    <property type="match status" value="1"/>
</dbReference>
<dbReference type="SUPFAM" id="SSF51206">
    <property type="entry name" value="cAMP-binding domain-like"/>
    <property type="match status" value="1"/>
</dbReference>